<dbReference type="Proteomes" id="UP000185911">
    <property type="component" value="Unassembled WGS sequence"/>
</dbReference>
<protein>
    <submittedName>
        <fullName evidence="1">Uncharacterized protein</fullName>
    </submittedName>
</protein>
<organism evidence="1 2">
    <name type="scientific">Rhodoferax antarcticus ANT.BR</name>
    <dbReference type="NCBI Taxonomy" id="1111071"/>
    <lineage>
        <taxon>Bacteria</taxon>
        <taxon>Pseudomonadati</taxon>
        <taxon>Pseudomonadota</taxon>
        <taxon>Betaproteobacteria</taxon>
        <taxon>Burkholderiales</taxon>
        <taxon>Comamonadaceae</taxon>
        <taxon>Rhodoferax</taxon>
    </lineage>
</organism>
<gene>
    <name evidence="1" type="ORF">BLL52_1232</name>
</gene>
<dbReference type="EMBL" id="MSYM01000008">
    <property type="protein sequence ID" value="OLP07402.1"/>
    <property type="molecule type" value="Genomic_DNA"/>
</dbReference>
<sequence>MLRAQKARQGVLRVGQMPVVMWLVMRLMMQQVCHPLGEVCPAERK</sequence>
<accession>A0A1Q8YHC8</accession>
<dbReference type="AlphaFoldDB" id="A0A1Q8YHC8"/>
<evidence type="ECO:0000313" key="1">
    <source>
        <dbReference type="EMBL" id="OLP07402.1"/>
    </source>
</evidence>
<evidence type="ECO:0000313" key="2">
    <source>
        <dbReference type="Proteomes" id="UP000185911"/>
    </source>
</evidence>
<name>A0A1Q8YHC8_9BURK</name>
<proteinExistence type="predicted"/>
<keyword evidence="2" id="KW-1185">Reference proteome</keyword>
<reference evidence="1 2" key="1">
    <citation type="submission" date="2017-01" db="EMBL/GenBank/DDBJ databases">
        <title>Genome sequence of Rhodoferax antarcticus ANT.BR, a psychrophilic purple nonsulfur bacterium from an Antarctic microbial mat.</title>
        <authorList>
            <person name="Baker J."/>
            <person name="Riester C."/>
            <person name="Skinner B."/>
            <person name="Newell A."/>
            <person name="Swingley W."/>
            <person name="Madigan M."/>
            <person name="Jung D."/>
            <person name="Asao M."/>
            <person name="Chen M."/>
            <person name="Loughlin P."/>
            <person name="Pan H."/>
            <person name="Lin S."/>
            <person name="Li N."/>
            <person name="Shaw J."/>
            <person name="Prado M."/>
            <person name="Sherman C."/>
            <person name="Li X."/>
            <person name="Tang J."/>
            <person name="Blankenship R."/>
            <person name="Zhao T."/>
            <person name="Touchman J."/>
            <person name="Sattley M."/>
        </authorList>
    </citation>
    <scope>NUCLEOTIDE SEQUENCE [LARGE SCALE GENOMIC DNA]</scope>
    <source>
        <strain evidence="1 2">ANT.BR</strain>
    </source>
</reference>
<comment type="caution">
    <text evidence="1">The sequence shown here is derived from an EMBL/GenBank/DDBJ whole genome shotgun (WGS) entry which is preliminary data.</text>
</comment>